<feature type="transmembrane region" description="Helical" evidence="1">
    <location>
        <begin position="79"/>
        <end position="99"/>
    </location>
</feature>
<comment type="caution">
    <text evidence="2">The sequence shown here is derived from an EMBL/GenBank/DDBJ whole genome shotgun (WGS) entry which is preliminary data.</text>
</comment>
<feature type="transmembrane region" description="Helical" evidence="1">
    <location>
        <begin position="238"/>
        <end position="259"/>
    </location>
</feature>
<proteinExistence type="predicted"/>
<name>A0AAD4KHE5_9EURO</name>
<dbReference type="EMBL" id="JAJTJA010000011">
    <property type="protein sequence ID" value="KAH8691846.1"/>
    <property type="molecule type" value="Genomic_DNA"/>
</dbReference>
<reference evidence="2" key="1">
    <citation type="submission" date="2021-12" db="EMBL/GenBank/DDBJ databases">
        <title>Convergent genome expansion in fungi linked to evolution of root-endophyte symbiosis.</title>
        <authorList>
            <consortium name="DOE Joint Genome Institute"/>
            <person name="Ke Y.-H."/>
            <person name="Bonito G."/>
            <person name="Liao H.-L."/>
            <person name="Looney B."/>
            <person name="Rojas-Flechas A."/>
            <person name="Nash J."/>
            <person name="Hameed K."/>
            <person name="Schadt C."/>
            <person name="Martin F."/>
            <person name="Crous P.W."/>
            <person name="Miettinen O."/>
            <person name="Magnuson J.K."/>
            <person name="Labbe J."/>
            <person name="Jacobson D."/>
            <person name="Doktycz M.J."/>
            <person name="Veneault-Fourrey C."/>
            <person name="Kuo A."/>
            <person name="Mondo S."/>
            <person name="Calhoun S."/>
            <person name="Riley R."/>
            <person name="Ohm R."/>
            <person name="LaButti K."/>
            <person name="Andreopoulos B."/>
            <person name="Pangilinan J."/>
            <person name="Nolan M."/>
            <person name="Tritt A."/>
            <person name="Clum A."/>
            <person name="Lipzen A."/>
            <person name="Daum C."/>
            <person name="Barry K."/>
            <person name="Grigoriev I.V."/>
            <person name="Vilgalys R."/>
        </authorList>
    </citation>
    <scope>NUCLEOTIDE SEQUENCE</scope>
    <source>
        <strain evidence="2">PMI_201</strain>
    </source>
</reference>
<evidence type="ECO:0000256" key="1">
    <source>
        <dbReference type="SAM" id="Phobius"/>
    </source>
</evidence>
<dbReference type="RefSeq" id="XP_046067843.1">
    <property type="nucleotide sequence ID" value="XM_046222252.1"/>
</dbReference>
<dbReference type="AlphaFoldDB" id="A0AAD4KHE5"/>
<evidence type="ECO:0000313" key="3">
    <source>
        <dbReference type="Proteomes" id="UP001201262"/>
    </source>
</evidence>
<keyword evidence="1" id="KW-0472">Membrane</keyword>
<keyword evidence="1" id="KW-1133">Transmembrane helix</keyword>
<sequence length="359" mass="38334">MPQQITDYHAAIQRYSGVTKLSHYDSCGEILSSSTGCSLPQPKKDGSMDKPKKFPRLWVAASLAIDTMIPHFPVSGGPIPWVLGSIIAVTGIGSVVLGFEALLNPTLQESGIVTMNVNLGALVPTQVPHLARNMPQMIPDELETVAGSMPTIINSGVGSVATAIQSKATTVIQGANSALRNISLGTRKICLNGSPNCKALPFDISSALPPGASDVLGDTLKMFQSLETTIFGTLRNSLIAGVTLVVCFSIGFGLTLWLLRCLFTPWRRAAITLVGFSCLVIPPLVSMVTVSLLQSRVEESVSHNTVFSIQKGDARKYCVGAFFGARLGQINIKGGQFEHWLNYGRKQCRDLNGGDESCL</sequence>
<keyword evidence="3" id="KW-1185">Reference proteome</keyword>
<keyword evidence="1" id="KW-0812">Transmembrane</keyword>
<organism evidence="2 3">
    <name type="scientific">Talaromyces proteolyticus</name>
    <dbReference type="NCBI Taxonomy" id="1131652"/>
    <lineage>
        <taxon>Eukaryota</taxon>
        <taxon>Fungi</taxon>
        <taxon>Dikarya</taxon>
        <taxon>Ascomycota</taxon>
        <taxon>Pezizomycotina</taxon>
        <taxon>Eurotiomycetes</taxon>
        <taxon>Eurotiomycetidae</taxon>
        <taxon>Eurotiales</taxon>
        <taxon>Trichocomaceae</taxon>
        <taxon>Talaromyces</taxon>
        <taxon>Talaromyces sect. Bacilispori</taxon>
    </lineage>
</organism>
<feature type="transmembrane region" description="Helical" evidence="1">
    <location>
        <begin position="271"/>
        <end position="293"/>
    </location>
</feature>
<protein>
    <submittedName>
        <fullName evidence="2">Uncharacterized protein</fullName>
    </submittedName>
</protein>
<dbReference type="GeneID" id="70252539"/>
<evidence type="ECO:0000313" key="2">
    <source>
        <dbReference type="EMBL" id="KAH8691846.1"/>
    </source>
</evidence>
<gene>
    <name evidence="2" type="ORF">BGW36DRAFT_464490</name>
</gene>
<accession>A0AAD4KHE5</accession>
<dbReference type="Proteomes" id="UP001201262">
    <property type="component" value="Unassembled WGS sequence"/>
</dbReference>